<accession>A0A251UGB4</accession>
<name>A0A251UGB4_HELAN</name>
<evidence type="ECO:0000313" key="3">
    <source>
        <dbReference type="Proteomes" id="UP000215914"/>
    </source>
</evidence>
<proteinExistence type="predicted"/>
<feature type="chain" id="PRO_5013146208" evidence="1">
    <location>
        <begin position="18"/>
        <end position="51"/>
    </location>
</feature>
<organism evidence="2 3">
    <name type="scientific">Helianthus annuus</name>
    <name type="common">Common sunflower</name>
    <dbReference type="NCBI Taxonomy" id="4232"/>
    <lineage>
        <taxon>Eukaryota</taxon>
        <taxon>Viridiplantae</taxon>
        <taxon>Streptophyta</taxon>
        <taxon>Embryophyta</taxon>
        <taxon>Tracheophyta</taxon>
        <taxon>Spermatophyta</taxon>
        <taxon>Magnoliopsida</taxon>
        <taxon>eudicotyledons</taxon>
        <taxon>Gunneridae</taxon>
        <taxon>Pentapetalae</taxon>
        <taxon>asterids</taxon>
        <taxon>campanulids</taxon>
        <taxon>Asterales</taxon>
        <taxon>Asteraceae</taxon>
        <taxon>Asteroideae</taxon>
        <taxon>Heliantheae alliance</taxon>
        <taxon>Heliantheae</taxon>
        <taxon>Helianthus</taxon>
    </lineage>
</organism>
<protein>
    <submittedName>
        <fullName evidence="2">Uncharacterized protein</fullName>
    </submittedName>
</protein>
<evidence type="ECO:0000256" key="1">
    <source>
        <dbReference type="SAM" id="SignalP"/>
    </source>
</evidence>
<keyword evidence="1" id="KW-0732">Signal</keyword>
<dbReference type="AlphaFoldDB" id="A0A251UGB4"/>
<dbReference type="InParanoid" id="A0A251UGB4"/>
<gene>
    <name evidence="2" type="ORF">HannXRQ_Chr06g0167891</name>
</gene>
<dbReference type="Proteomes" id="UP000215914">
    <property type="component" value="Chromosome 6"/>
</dbReference>
<dbReference type="EMBL" id="CM007895">
    <property type="protein sequence ID" value="OTG22109.1"/>
    <property type="molecule type" value="Genomic_DNA"/>
</dbReference>
<keyword evidence="3" id="KW-1185">Reference proteome</keyword>
<feature type="signal peptide" evidence="1">
    <location>
        <begin position="1"/>
        <end position="17"/>
    </location>
</feature>
<sequence length="51" mass="5837">MIEISHALAILRAFALAIAPFHWSSPAHILNREMVDSFELIIFKSTRLTTR</sequence>
<reference evidence="3" key="1">
    <citation type="journal article" date="2017" name="Nature">
        <title>The sunflower genome provides insights into oil metabolism, flowering and Asterid evolution.</title>
        <authorList>
            <person name="Badouin H."/>
            <person name="Gouzy J."/>
            <person name="Grassa C.J."/>
            <person name="Murat F."/>
            <person name="Staton S.E."/>
            <person name="Cottret L."/>
            <person name="Lelandais-Briere C."/>
            <person name="Owens G.L."/>
            <person name="Carrere S."/>
            <person name="Mayjonade B."/>
            <person name="Legrand L."/>
            <person name="Gill N."/>
            <person name="Kane N.C."/>
            <person name="Bowers J.E."/>
            <person name="Hubner S."/>
            <person name="Bellec A."/>
            <person name="Berard A."/>
            <person name="Berges H."/>
            <person name="Blanchet N."/>
            <person name="Boniface M.C."/>
            <person name="Brunel D."/>
            <person name="Catrice O."/>
            <person name="Chaidir N."/>
            <person name="Claudel C."/>
            <person name="Donnadieu C."/>
            <person name="Faraut T."/>
            <person name="Fievet G."/>
            <person name="Helmstetter N."/>
            <person name="King M."/>
            <person name="Knapp S.J."/>
            <person name="Lai Z."/>
            <person name="Le Paslier M.C."/>
            <person name="Lippi Y."/>
            <person name="Lorenzon L."/>
            <person name="Mandel J.R."/>
            <person name="Marage G."/>
            <person name="Marchand G."/>
            <person name="Marquand E."/>
            <person name="Bret-Mestries E."/>
            <person name="Morien E."/>
            <person name="Nambeesan S."/>
            <person name="Nguyen T."/>
            <person name="Pegot-Espagnet P."/>
            <person name="Pouilly N."/>
            <person name="Raftis F."/>
            <person name="Sallet E."/>
            <person name="Schiex T."/>
            <person name="Thomas J."/>
            <person name="Vandecasteele C."/>
            <person name="Vares D."/>
            <person name="Vear F."/>
            <person name="Vautrin S."/>
            <person name="Crespi M."/>
            <person name="Mangin B."/>
            <person name="Burke J.M."/>
            <person name="Salse J."/>
            <person name="Munos S."/>
            <person name="Vincourt P."/>
            <person name="Rieseberg L.H."/>
            <person name="Langlade N.B."/>
        </authorList>
    </citation>
    <scope>NUCLEOTIDE SEQUENCE [LARGE SCALE GENOMIC DNA]</scope>
    <source>
        <strain evidence="3">cv. SF193</strain>
    </source>
</reference>
<evidence type="ECO:0000313" key="2">
    <source>
        <dbReference type="EMBL" id="OTG22109.1"/>
    </source>
</evidence>